<sequence>MIGNLKNNEYLLYFSVLITIFFILCAAPMEIKSSTKHRDIVNFGESINSVEWMVVNDNVMGGVSRSRVSINPEGYMLFNGNVSLDYGGGFASVRSSYENWEIGKFDGFVIKVWGDGKTYQFRCRMGNNFDGVAYRHYFQTNNVNWQEIRLPFSKFVPTYRGRIISDAAPLEPKTIRNLGLMISDKQSGNFNLKIAWIGVY</sequence>
<accession>A0A382AX82</accession>
<name>A0A382AX82_9ZZZZ</name>
<evidence type="ECO:0000256" key="2">
    <source>
        <dbReference type="SAM" id="Phobius"/>
    </source>
</evidence>
<dbReference type="PANTHER" id="PTHR13194:SF19">
    <property type="entry name" value="NAD(P)-BINDING ROSSMANN-FOLD SUPERFAMILY PROTEIN"/>
    <property type="match status" value="1"/>
</dbReference>
<dbReference type="EMBL" id="UINC01027234">
    <property type="protein sequence ID" value="SVB06135.1"/>
    <property type="molecule type" value="Genomic_DNA"/>
</dbReference>
<dbReference type="InterPro" id="IPR039131">
    <property type="entry name" value="NDUFAF1"/>
</dbReference>
<keyword evidence="2" id="KW-0812">Transmembrane</keyword>
<feature type="domain" description="NADH:ubiquinone oxidoreductase intermediate-associated protein 30" evidence="3">
    <location>
        <begin position="42"/>
        <end position="194"/>
    </location>
</feature>
<evidence type="ECO:0000313" key="4">
    <source>
        <dbReference type="EMBL" id="SVB06135.1"/>
    </source>
</evidence>
<dbReference type="Pfam" id="PF08547">
    <property type="entry name" value="CIA30"/>
    <property type="match status" value="1"/>
</dbReference>
<protein>
    <recommendedName>
        <fullName evidence="3">NADH:ubiquinone oxidoreductase intermediate-associated protein 30 domain-containing protein</fullName>
    </recommendedName>
</protein>
<keyword evidence="2" id="KW-1133">Transmembrane helix</keyword>
<dbReference type="AlphaFoldDB" id="A0A382AX82"/>
<evidence type="ECO:0000256" key="1">
    <source>
        <dbReference type="ARBA" id="ARBA00007884"/>
    </source>
</evidence>
<organism evidence="4">
    <name type="scientific">marine metagenome</name>
    <dbReference type="NCBI Taxonomy" id="408172"/>
    <lineage>
        <taxon>unclassified sequences</taxon>
        <taxon>metagenomes</taxon>
        <taxon>ecological metagenomes</taxon>
    </lineage>
</organism>
<dbReference type="SUPFAM" id="SSF49785">
    <property type="entry name" value="Galactose-binding domain-like"/>
    <property type="match status" value="1"/>
</dbReference>
<dbReference type="Gene3D" id="2.60.120.430">
    <property type="entry name" value="Galactose-binding lectin"/>
    <property type="match status" value="1"/>
</dbReference>
<proteinExistence type="inferred from homology"/>
<keyword evidence="2" id="KW-0472">Membrane</keyword>
<feature type="transmembrane region" description="Helical" evidence="2">
    <location>
        <begin position="12"/>
        <end position="29"/>
    </location>
</feature>
<reference evidence="4" key="1">
    <citation type="submission" date="2018-05" db="EMBL/GenBank/DDBJ databases">
        <authorList>
            <person name="Lanie J.A."/>
            <person name="Ng W.-L."/>
            <person name="Kazmierczak K.M."/>
            <person name="Andrzejewski T.M."/>
            <person name="Davidsen T.M."/>
            <person name="Wayne K.J."/>
            <person name="Tettelin H."/>
            <person name="Glass J.I."/>
            <person name="Rusch D."/>
            <person name="Podicherti R."/>
            <person name="Tsui H.-C.T."/>
            <person name="Winkler M.E."/>
        </authorList>
    </citation>
    <scope>NUCLEOTIDE SEQUENCE</scope>
</reference>
<dbReference type="InterPro" id="IPR013857">
    <property type="entry name" value="NADH-UbQ_OxRdtase-assoc_prot30"/>
</dbReference>
<evidence type="ECO:0000259" key="3">
    <source>
        <dbReference type="Pfam" id="PF08547"/>
    </source>
</evidence>
<dbReference type="InterPro" id="IPR008979">
    <property type="entry name" value="Galactose-bd-like_sf"/>
</dbReference>
<gene>
    <name evidence="4" type="ORF">METZ01_LOCUS158989</name>
</gene>
<comment type="similarity">
    <text evidence="1">Belongs to the CIA30 family.</text>
</comment>
<dbReference type="PANTHER" id="PTHR13194">
    <property type="entry name" value="COMPLEX I INTERMEDIATE-ASSOCIATED PROTEIN 30"/>
    <property type="match status" value="1"/>
</dbReference>